<organism evidence="2 3">
    <name type="scientific">Neobacillus paridis</name>
    <dbReference type="NCBI Taxonomy" id="2803862"/>
    <lineage>
        <taxon>Bacteria</taxon>
        <taxon>Bacillati</taxon>
        <taxon>Bacillota</taxon>
        <taxon>Bacilli</taxon>
        <taxon>Bacillales</taxon>
        <taxon>Bacillaceae</taxon>
        <taxon>Neobacillus</taxon>
    </lineage>
</organism>
<protein>
    <submittedName>
        <fullName evidence="2">ABC transporter permease subunit</fullName>
    </submittedName>
</protein>
<dbReference type="Pfam" id="PF12679">
    <property type="entry name" value="ABC2_membrane_2"/>
    <property type="match status" value="1"/>
</dbReference>
<name>A0ABS1TR54_9BACI</name>
<feature type="transmembrane region" description="Helical" evidence="1">
    <location>
        <begin position="122"/>
        <end position="144"/>
    </location>
</feature>
<evidence type="ECO:0000313" key="3">
    <source>
        <dbReference type="Proteomes" id="UP000623967"/>
    </source>
</evidence>
<dbReference type="EMBL" id="JAESWB010000181">
    <property type="protein sequence ID" value="MBL4953234.1"/>
    <property type="molecule type" value="Genomic_DNA"/>
</dbReference>
<keyword evidence="1" id="KW-0812">Transmembrane</keyword>
<keyword evidence="1" id="KW-0472">Membrane</keyword>
<feature type="transmembrane region" description="Helical" evidence="1">
    <location>
        <begin position="236"/>
        <end position="257"/>
    </location>
</feature>
<comment type="caution">
    <text evidence="2">The sequence shown here is derived from an EMBL/GenBank/DDBJ whole genome shotgun (WGS) entry which is preliminary data.</text>
</comment>
<keyword evidence="3" id="KW-1185">Reference proteome</keyword>
<feature type="transmembrane region" description="Helical" evidence="1">
    <location>
        <begin position="71"/>
        <end position="92"/>
    </location>
</feature>
<evidence type="ECO:0000313" key="2">
    <source>
        <dbReference type="EMBL" id="MBL4953234.1"/>
    </source>
</evidence>
<dbReference type="RefSeq" id="WP_202654494.1">
    <property type="nucleotide sequence ID" value="NZ_JAESWB010000181.1"/>
</dbReference>
<feature type="transmembrane region" description="Helical" evidence="1">
    <location>
        <begin position="156"/>
        <end position="181"/>
    </location>
</feature>
<gene>
    <name evidence="2" type="ORF">JK635_13545</name>
</gene>
<proteinExistence type="predicted"/>
<accession>A0ABS1TR54</accession>
<keyword evidence="1" id="KW-1133">Transmembrane helix</keyword>
<sequence length="265" mass="29460">MNIFLHELKDNRKSTIIWTLSLVAVVVLFMALFPSIAKDSEAFKKVLENYPESLRKAIGMSLDSITSLLGFYSYVFTYVVLCGAIQAMNLGVSMLSKETREKTADFLLTKPVTRTQIVTAKLLAAVVSLILSNLVVIMAALVAAQAVSERSFDTKAFLLISLTAFFVECMFLALGILISVLVPKIKSVLPLSLGTVFGFFILNMFGSVIGDKAVRYLTPFKYYDPGYISKHQTYEIRFIVIEVIFIIVAVTASYFIYAKKDIHAV</sequence>
<reference evidence="2 3" key="1">
    <citation type="submission" date="2021-01" db="EMBL/GenBank/DDBJ databases">
        <title>Genome public.</title>
        <authorList>
            <person name="Liu C."/>
            <person name="Sun Q."/>
        </authorList>
    </citation>
    <scope>NUCLEOTIDE SEQUENCE [LARGE SCALE GENOMIC DNA]</scope>
    <source>
        <strain evidence="2 3">YIM B02564</strain>
    </source>
</reference>
<evidence type="ECO:0000256" key="1">
    <source>
        <dbReference type="SAM" id="Phobius"/>
    </source>
</evidence>
<dbReference type="PANTHER" id="PTHR37305">
    <property type="entry name" value="INTEGRAL MEMBRANE PROTEIN-RELATED"/>
    <property type="match status" value="1"/>
</dbReference>
<feature type="transmembrane region" description="Helical" evidence="1">
    <location>
        <begin position="16"/>
        <end position="37"/>
    </location>
</feature>
<dbReference type="PANTHER" id="PTHR37305:SF1">
    <property type="entry name" value="MEMBRANE PROTEIN"/>
    <property type="match status" value="1"/>
</dbReference>
<dbReference type="Proteomes" id="UP000623967">
    <property type="component" value="Unassembled WGS sequence"/>
</dbReference>
<feature type="transmembrane region" description="Helical" evidence="1">
    <location>
        <begin position="188"/>
        <end position="209"/>
    </location>
</feature>